<evidence type="ECO:0000313" key="1">
    <source>
        <dbReference type="EMBL" id="QND60040.1"/>
    </source>
</evidence>
<protein>
    <submittedName>
        <fullName evidence="1">Uncharacterized protein</fullName>
    </submittedName>
</protein>
<sequence length="182" mass="20862">MGRIPSGNKGGPHWNFAADFRTQMHHQLVRLWKTNPLSEHTKWLSKPYNDNTWEGVATFERHGLDFVVVASQRVSLSIKMDIHFYEPAGELSVASDVADVDNRVKVLFDLLRLPDNPKHVPQGLVPHYCLMEDDRLVWELTVKRHRLLRTVETAEYMTRLDISVLPSRGAMGNLSIVDTSVY</sequence>
<accession>A0A7G6SZV8</accession>
<organism evidence="1 2">
    <name type="scientific">Mesorhizobium huakuii</name>
    <dbReference type="NCBI Taxonomy" id="28104"/>
    <lineage>
        <taxon>Bacteria</taxon>
        <taxon>Pseudomonadati</taxon>
        <taxon>Pseudomonadota</taxon>
        <taxon>Alphaproteobacteria</taxon>
        <taxon>Hyphomicrobiales</taxon>
        <taxon>Phyllobacteriaceae</taxon>
        <taxon>Mesorhizobium</taxon>
    </lineage>
</organism>
<reference evidence="1" key="1">
    <citation type="journal article" date="2020" name="Mol. Plant Microbe Interact.">
        <title>Complete genome sequences of four natural Pseudomonas isolates that catabolize a wide range of aromatic compounds relevant to lignin valorization.</title>
        <authorList>
            <person name="Hatmaker E.A."/>
            <person name="Presle G."/>
            <person name="Cannon O."/>
            <person name="Guss A.M."/>
            <person name="Elkins J.G."/>
        </authorList>
    </citation>
    <scope>NUCLEOTIDE SEQUENCE</scope>
    <source>
        <strain evidence="1">583</strain>
    </source>
</reference>
<dbReference type="AlphaFoldDB" id="A0A7G6SZV8"/>
<gene>
    <name evidence="1" type="ORF">HB778_28445</name>
</gene>
<dbReference type="RefSeq" id="WP_183458756.1">
    <property type="nucleotide sequence ID" value="NZ_CP050296.1"/>
</dbReference>
<dbReference type="EMBL" id="CP050296">
    <property type="protein sequence ID" value="QND60040.1"/>
    <property type="molecule type" value="Genomic_DNA"/>
</dbReference>
<dbReference type="Proteomes" id="UP000515465">
    <property type="component" value="Chromosome"/>
</dbReference>
<proteinExistence type="predicted"/>
<name>A0A7G6SZV8_9HYPH</name>
<evidence type="ECO:0000313" key="2">
    <source>
        <dbReference type="Proteomes" id="UP000515465"/>
    </source>
</evidence>